<evidence type="ECO:0000256" key="4">
    <source>
        <dbReference type="ARBA" id="ARBA00023136"/>
    </source>
</evidence>
<keyword evidence="2 5" id="KW-0812">Transmembrane</keyword>
<dbReference type="EMBL" id="CP030041">
    <property type="protein sequence ID" value="AWW32444.1"/>
    <property type="molecule type" value="Genomic_DNA"/>
</dbReference>
<sequence>MIYLFIQHMQRHFDNIGEAIQQPKPWLIITAVFSIINQYIFSQWNFAIAFFIVFLIDTGGGAYTAWRTKKFSIKLFRDKLMDKSVAYFCIIIGYSVCTKMVLEGKSTNVIEYLDIPFYSLFVTAELFSIIRNWYRYKKWPVLLKIMSHFEGFDSETGKEKGNE</sequence>
<dbReference type="Pfam" id="PF05105">
    <property type="entry name" value="Phage_holin_4_1"/>
    <property type="match status" value="1"/>
</dbReference>
<evidence type="ECO:0000313" key="7">
    <source>
        <dbReference type="Proteomes" id="UP000248688"/>
    </source>
</evidence>
<gene>
    <name evidence="6" type="ORF">DN752_21115</name>
</gene>
<feature type="transmembrane region" description="Helical" evidence="5">
    <location>
        <begin position="85"/>
        <end position="103"/>
    </location>
</feature>
<evidence type="ECO:0000256" key="5">
    <source>
        <dbReference type="SAM" id="Phobius"/>
    </source>
</evidence>
<proteinExistence type="predicted"/>
<feature type="transmembrane region" description="Helical" evidence="5">
    <location>
        <begin position="47"/>
        <end position="65"/>
    </location>
</feature>
<dbReference type="RefSeq" id="WP_112785817.1">
    <property type="nucleotide sequence ID" value="NZ_CP030041.1"/>
</dbReference>
<evidence type="ECO:0000256" key="2">
    <source>
        <dbReference type="ARBA" id="ARBA00022692"/>
    </source>
</evidence>
<feature type="transmembrane region" description="Helical" evidence="5">
    <location>
        <begin position="115"/>
        <end position="134"/>
    </location>
</feature>
<dbReference type="OrthoDB" id="9934247at2"/>
<dbReference type="InterPro" id="IPR006480">
    <property type="entry name" value="Phage_holin_4_1"/>
</dbReference>
<evidence type="ECO:0000256" key="3">
    <source>
        <dbReference type="ARBA" id="ARBA00022989"/>
    </source>
</evidence>
<dbReference type="Proteomes" id="UP000248688">
    <property type="component" value="Chromosome"/>
</dbReference>
<keyword evidence="3 5" id="KW-1133">Transmembrane helix</keyword>
<organism evidence="6 7">
    <name type="scientific">Echinicola strongylocentroti</name>
    <dbReference type="NCBI Taxonomy" id="1795355"/>
    <lineage>
        <taxon>Bacteria</taxon>
        <taxon>Pseudomonadati</taxon>
        <taxon>Bacteroidota</taxon>
        <taxon>Cytophagia</taxon>
        <taxon>Cytophagales</taxon>
        <taxon>Cyclobacteriaceae</taxon>
        <taxon>Echinicola</taxon>
    </lineage>
</organism>
<reference evidence="6 7" key="1">
    <citation type="submission" date="2018-06" db="EMBL/GenBank/DDBJ databases">
        <title>Echinicola strongylocentroti sp. nov., isolated from a sea urchin Strongylocentrotus intermedius.</title>
        <authorList>
            <person name="Bae S.S."/>
        </authorList>
    </citation>
    <scope>NUCLEOTIDE SEQUENCE [LARGE SCALE GENOMIC DNA]</scope>
    <source>
        <strain evidence="6 7">MEBiC08714</strain>
    </source>
</reference>
<accession>A0A2Z4INM4</accession>
<dbReference type="GO" id="GO:0016020">
    <property type="term" value="C:membrane"/>
    <property type="evidence" value="ECO:0007669"/>
    <property type="project" value="UniProtKB-SubCell"/>
</dbReference>
<keyword evidence="4 5" id="KW-0472">Membrane</keyword>
<evidence type="ECO:0000256" key="1">
    <source>
        <dbReference type="ARBA" id="ARBA00004141"/>
    </source>
</evidence>
<evidence type="ECO:0000313" key="6">
    <source>
        <dbReference type="EMBL" id="AWW32444.1"/>
    </source>
</evidence>
<evidence type="ECO:0008006" key="8">
    <source>
        <dbReference type="Google" id="ProtNLM"/>
    </source>
</evidence>
<protein>
    <recommendedName>
        <fullName evidence="8">Holin</fullName>
    </recommendedName>
</protein>
<keyword evidence="7" id="KW-1185">Reference proteome</keyword>
<name>A0A2Z4INM4_9BACT</name>
<dbReference type="KEGG" id="est:DN752_21115"/>
<dbReference type="AlphaFoldDB" id="A0A2Z4INM4"/>
<comment type="subcellular location">
    <subcellularLocation>
        <location evidence="1">Membrane</location>
        <topology evidence="1">Multi-pass membrane protein</topology>
    </subcellularLocation>
</comment>